<dbReference type="InterPro" id="IPR037219">
    <property type="entry name" value="Peptidase_M41-like"/>
</dbReference>
<dbReference type="GO" id="GO:0016887">
    <property type="term" value="F:ATP hydrolysis activity"/>
    <property type="evidence" value="ECO:0007669"/>
    <property type="project" value="InterPro"/>
</dbReference>
<keyword evidence="4" id="KW-1185">Reference proteome</keyword>
<dbReference type="Pfam" id="PF00004">
    <property type="entry name" value="AAA"/>
    <property type="match status" value="1"/>
</dbReference>
<dbReference type="RefSeq" id="WP_166507193.1">
    <property type="nucleotide sequence ID" value="NZ_CP012661.1"/>
</dbReference>
<dbReference type="Gene3D" id="1.20.58.760">
    <property type="entry name" value="Peptidase M41"/>
    <property type="match status" value="1"/>
</dbReference>
<dbReference type="PATRIC" id="fig|1335048.3.peg.4106"/>
<dbReference type="GO" id="GO:0006508">
    <property type="term" value="P:proteolysis"/>
    <property type="evidence" value="ECO:0007669"/>
    <property type="project" value="InterPro"/>
</dbReference>
<dbReference type="GO" id="GO:0004222">
    <property type="term" value="F:metalloendopeptidase activity"/>
    <property type="evidence" value="ECO:0007669"/>
    <property type="project" value="InterPro"/>
</dbReference>
<dbReference type="STRING" id="1335048.AKL17_3953"/>
<dbReference type="SUPFAM" id="SSF140990">
    <property type="entry name" value="FtsH protease domain-like"/>
    <property type="match status" value="1"/>
</dbReference>
<dbReference type="InterPro" id="IPR000642">
    <property type="entry name" value="Peptidase_M41"/>
</dbReference>
<gene>
    <name evidence="3" type="ORF">AKL17_3953</name>
</gene>
<evidence type="ECO:0000313" key="4">
    <source>
        <dbReference type="Proteomes" id="UP000076128"/>
    </source>
</evidence>
<dbReference type="Gene3D" id="3.40.50.300">
    <property type="entry name" value="P-loop containing nucleotide triphosphate hydrolases"/>
    <property type="match status" value="1"/>
</dbReference>
<dbReference type="PANTHER" id="PTHR23076:SF97">
    <property type="entry name" value="ATP-DEPENDENT ZINC METALLOPROTEASE YME1L1"/>
    <property type="match status" value="1"/>
</dbReference>
<name>A0A159Z702_9RHOB</name>
<dbReference type="PANTHER" id="PTHR23076">
    <property type="entry name" value="METALLOPROTEASE M41 FTSH"/>
    <property type="match status" value="1"/>
</dbReference>
<feature type="domain" description="AAA+ ATPase" evidence="2">
    <location>
        <begin position="350"/>
        <end position="489"/>
    </location>
</feature>
<reference evidence="3 4" key="1">
    <citation type="submission" date="2015-09" db="EMBL/GenBank/DDBJ databases">
        <title>Complete genome sequence of Defluviimonas alba cai42t isolated from an oilfield in Xinjiang.</title>
        <authorList>
            <person name="Geng S."/>
            <person name="Pan X."/>
            <person name="Wu X."/>
        </authorList>
    </citation>
    <scope>NUCLEOTIDE SEQUENCE [LARGE SCALE GENOMIC DNA]</scope>
    <source>
        <strain evidence="4">cai42</strain>
    </source>
</reference>
<dbReference type="Gene3D" id="1.10.8.60">
    <property type="match status" value="1"/>
</dbReference>
<dbReference type="CDD" id="cd19481">
    <property type="entry name" value="RecA-like_protease"/>
    <property type="match status" value="1"/>
</dbReference>
<proteinExistence type="predicted"/>
<evidence type="ECO:0000313" key="3">
    <source>
        <dbReference type="EMBL" id="AMY71175.1"/>
    </source>
</evidence>
<dbReference type="AlphaFoldDB" id="A0A159Z702"/>
<feature type="region of interest" description="Disordered" evidence="1">
    <location>
        <begin position="82"/>
        <end position="105"/>
    </location>
</feature>
<evidence type="ECO:0000256" key="1">
    <source>
        <dbReference type="SAM" id="MobiDB-lite"/>
    </source>
</evidence>
<protein>
    <submittedName>
        <fullName evidence="3">ATPase central domain-containing protein</fullName>
    </submittedName>
</protein>
<organism evidence="3 4">
    <name type="scientific">Frigidibacter mobilis</name>
    <dbReference type="NCBI Taxonomy" id="1335048"/>
    <lineage>
        <taxon>Bacteria</taxon>
        <taxon>Pseudomonadati</taxon>
        <taxon>Pseudomonadota</taxon>
        <taxon>Alphaproteobacteria</taxon>
        <taxon>Rhodobacterales</taxon>
        <taxon>Paracoccaceae</taxon>
        <taxon>Frigidibacter</taxon>
    </lineage>
</organism>
<dbReference type="GO" id="GO:0030163">
    <property type="term" value="P:protein catabolic process"/>
    <property type="evidence" value="ECO:0007669"/>
    <property type="project" value="TreeGrafter"/>
</dbReference>
<accession>A0A159Z702</accession>
<dbReference type="Pfam" id="PF01434">
    <property type="entry name" value="Peptidase_M41"/>
    <property type="match status" value="1"/>
</dbReference>
<sequence length="748" mass="79951">MTHATTDSSRPTWWAHAQQAIRRLQQEETENPPRGTMKLGGARRGFGFDDDLPAQLGASADVPPPSPLALLSAVPDLRHLPPDDWDAIAEAGGDPAATTERGATSPAVQVPWRKLLLTVQLAASVGSAERLHAMLARGAVTLLTGVAEDDLKIAGQMLAHLIPADWLLDFEGGNDLTEQSLSVIKPRLMDGKISTAAARDFLADVVRGLQSSEPVLIVQTTNATLPADLPIDRIQRITLVPVTGDVLVATLSASHSATGRIDESRVRATLPDDRALAGVGPISLALAMRGATAREVAERLSCSVGVPKSSAGAAPRLDQFTGDGKALRAARQLVRDLALWRAGTIGWHDLSRSLLVYGPPGTGKTWLARAIGNDANLSVVTGSFAEWQAKGHLGDMLRAMRESFAESRKQKPAVLIIDEIDAAGSRQDADRHNHNYRVQVINGFLAELDSLSREEGVIVVGTCNHPEMLDPAILRAGRFDLKIEMPLPDAEALYGVFRRHLAFPESELRDLARRAVGSTPADIDAIIRQARAEGRSEGRELTVEDLRAVFCKQEDPRLLHRIAVHECGHAVVCAALGLGRVTRLLLTCRGGGEAHVELRPQEGLTSDITATLSRLMAGRAAERLVFGTVSAGAGGNSDSDIAEATWLALAIDSKLGLGLQGPVWRGADETALLRDPAILTAVRGRIEDAEDRALAVLAAHRALLEDMATALVTAREFGPAEADHWLRQLPDPGDSVLAGAVMQHARLN</sequence>
<dbReference type="InterPro" id="IPR003593">
    <property type="entry name" value="AAA+_ATPase"/>
</dbReference>
<dbReference type="SMART" id="SM00382">
    <property type="entry name" value="AAA"/>
    <property type="match status" value="1"/>
</dbReference>
<dbReference type="KEGG" id="daa:AKL17_3953"/>
<dbReference type="SUPFAM" id="SSF52540">
    <property type="entry name" value="P-loop containing nucleoside triphosphate hydrolases"/>
    <property type="match status" value="1"/>
</dbReference>
<dbReference type="GO" id="GO:0005886">
    <property type="term" value="C:plasma membrane"/>
    <property type="evidence" value="ECO:0007669"/>
    <property type="project" value="TreeGrafter"/>
</dbReference>
<dbReference type="InterPro" id="IPR027417">
    <property type="entry name" value="P-loop_NTPase"/>
</dbReference>
<dbReference type="EMBL" id="CP012661">
    <property type="protein sequence ID" value="AMY71175.1"/>
    <property type="molecule type" value="Genomic_DNA"/>
</dbReference>
<dbReference type="Proteomes" id="UP000076128">
    <property type="component" value="Chromosome"/>
</dbReference>
<dbReference type="GO" id="GO:0004176">
    <property type="term" value="F:ATP-dependent peptidase activity"/>
    <property type="evidence" value="ECO:0007669"/>
    <property type="project" value="InterPro"/>
</dbReference>
<dbReference type="InterPro" id="IPR003959">
    <property type="entry name" value="ATPase_AAA_core"/>
</dbReference>
<dbReference type="GO" id="GO:0005524">
    <property type="term" value="F:ATP binding"/>
    <property type="evidence" value="ECO:0007669"/>
    <property type="project" value="InterPro"/>
</dbReference>
<evidence type="ECO:0000259" key="2">
    <source>
        <dbReference type="SMART" id="SM00382"/>
    </source>
</evidence>